<protein>
    <recommendedName>
        <fullName evidence="4">Effector 5</fullName>
    </recommendedName>
</protein>
<evidence type="ECO:0000313" key="3">
    <source>
        <dbReference type="Proteomes" id="UP000177798"/>
    </source>
</evidence>
<accession>A0A1D9PSL2</accession>
<dbReference type="OrthoDB" id="5320938at2759"/>
<evidence type="ECO:0008006" key="4">
    <source>
        <dbReference type="Google" id="ProtNLM"/>
    </source>
</evidence>
<reference evidence="3" key="1">
    <citation type="journal article" date="2017" name="Genome Biol. Evol.">
        <title>The complete genome sequence of the phytopathogenic fungus Sclerotinia sclerotiorum reveals insights into the genome architecture of broad host range pathogens.</title>
        <authorList>
            <person name="Derbyshire M."/>
            <person name="Denton-Giles M."/>
            <person name="Hegedus D."/>
            <person name="Seifbarghy S."/>
            <person name="Rollins J."/>
            <person name="van Kan J."/>
            <person name="Seidl M.F."/>
            <person name="Faino L."/>
            <person name="Mbengue M."/>
            <person name="Navaud O."/>
            <person name="Raffaele S."/>
            <person name="Hammond-Kosack K."/>
            <person name="Heard S."/>
            <person name="Oliver R."/>
        </authorList>
    </citation>
    <scope>NUCLEOTIDE SEQUENCE [LARGE SCALE GENOMIC DNA]</scope>
    <source>
        <strain evidence="3">ATCC 18683 / 1980 / Ss-1</strain>
    </source>
</reference>
<feature type="signal peptide" evidence="1">
    <location>
        <begin position="1"/>
        <end position="20"/>
    </location>
</feature>
<name>A0A1D9PSL2_SCLS1</name>
<dbReference type="VEuPathDB" id="FungiDB:sscle_01g004200"/>
<proteinExistence type="predicted"/>
<keyword evidence="1" id="KW-0732">Signal</keyword>
<feature type="chain" id="PRO_5010583373" description="Effector 5" evidence="1">
    <location>
        <begin position="21"/>
        <end position="252"/>
    </location>
</feature>
<dbReference type="KEGG" id="ssl:SS1G_02025"/>
<sequence>MLFSTSSIFAGMSMLSLALAAPAVPGESTLEKRGFSCASPVAGLSTTDCKHMSTIGMAGMGTNAKAANGGVWIGSQGPNTFVFKNNAKAAVTAIVWTQAPGDYQSSFMNARKPQISYSLNAGQSISISMANGVSGGFAGLYNQKTTLSQYGQIFNTWGEFTTGAYATVDVSREVHMGGNSMSIEVGGCTSNMSKCVFTCKSGNTCGNAGTYSLINCAAGSQKGASFGLADGQPSGGCQGFNNGGKVSVTFSD</sequence>
<evidence type="ECO:0000256" key="1">
    <source>
        <dbReference type="SAM" id="SignalP"/>
    </source>
</evidence>
<dbReference type="RefSeq" id="XP_001597829.1">
    <property type="nucleotide sequence ID" value="XM_001597779.1"/>
</dbReference>
<dbReference type="Proteomes" id="UP000177798">
    <property type="component" value="Chromosome 1"/>
</dbReference>
<organism evidence="2 3">
    <name type="scientific">Sclerotinia sclerotiorum (strain ATCC 18683 / 1980 / Ss-1)</name>
    <name type="common">White mold</name>
    <name type="synonym">Whetzelinia sclerotiorum</name>
    <dbReference type="NCBI Taxonomy" id="665079"/>
    <lineage>
        <taxon>Eukaryota</taxon>
        <taxon>Fungi</taxon>
        <taxon>Dikarya</taxon>
        <taxon>Ascomycota</taxon>
        <taxon>Pezizomycotina</taxon>
        <taxon>Leotiomycetes</taxon>
        <taxon>Helotiales</taxon>
        <taxon>Sclerotiniaceae</taxon>
        <taxon>Sclerotinia</taxon>
    </lineage>
</organism>
<gene>
    <name evidence="2" type="ORF">sscle_01g004200</name>
</gene>
<dbReference type="OMA" id="YNTWGEF"/>
<dbReference type="EMBL" id="CP017814">
    <property type="protein sequence ID" value="APA05650.1"/>
    <property type="molecule type" value="Genomic_DNA"/>
</dbReference>
<evidence type="ECO:0000313" key="2">
    <source>
        <dbReference type="EMBL" id="APA05650.1"/>
    </source>
</evidence>
<dbReference type="AlphaFoldDB" id="A0A1D9PSL2"/>